<accession>A0A4R8UXC0</accession>
<evidence type="ECO:0000313" key="9">
    <source>
        <dbReference type="EMBL" id="TFB72541.1"/>
    </source>
</evidence>
<proteinExistence type="inferred from homology"/>
<evidence type="ECO:0000256" key="2">
    <source>
        <dbReference type="ARBA" id="ARBA00005466"/>
    </source>
</evidence>
<feature type="chain" id="PRO_5020211542" evidence="7">
    <location>
        <begin position="37"/>
        <end position="579"/>
    </location>
</feature>
<dbReference type="Pfam" id="PF01565">
    <property type="entry name" value="FAD_binding_4"/>
    <property type="match status" value="1"/>
</dbReference>
<dbReference type="PANTHER" id="PTHR42973">
    <property type="entry name" value="BINDING OXIDOREDUCTASE, PUTATIVE (AFU_ORTHOLOGUE AFUA_1G17690)-RELATED"/>
    <property type="match status" value="1"/>
</dbReference>
<feature type="signal peptide" evidence="7">
    <location>
        <begin position="1"/>
        <end position="36"/>
    </location>
</feature>
<dbReference type="InterPro" id="IPR036318">
    <property type="entry name" value="FAD-bd_PCMH-like_sf"/>
</dbReference>
<name>A0A4R8UXC0_9MICO</name>
<gene>
    <name evidence="9" type="ORF">E3O06_09410</name>
</gene>
<dbReference type="GO" id="GO:0071949">
    <property type="term" value="F:FAD binding"/>
    <property type="evidence" value="ECO:0007669"/>
    <property type="project" value="InterPro"/>
</dbReference>
<feature type="region of interest" description="Disordered" evidence="6">
    <location>
        <begin position="39"/>
        <end position="62"/>
    </location>
</feature>
<evidence type="ECO:0000256" key="3">
    <source>
        <dbReference type="ARBA" id="ARBA00022630"/>
    </source>
</evidence>
<evidence type="ECO:0000256" key="1">
    <source>
        <dbReference type="ARBA" id="ARBA00001974"/>
    </source>
</evidence>
<protein>
    <submittedName>
        <fullName evidence="9">FAD-binding protein</fullName>
    </submittedName>
</protein>
<dbReference type="InterPro" id="IPR006094">
    <property type="entry name" value="Oxid_FAD_bind_N"/>
</dbReference>
<evidence type="ECO:0000256" key="4">
    <source>
        <dbReference type="ARBA" id="ARBA00022827"/>
    </source>
</evidence>
<dbReference type="InterPro" id="IPR016169">
    <property type="entry name" value="FAD-bd_PCMH_sub2"/>
</dbReference>
<evidence type="ECO:0000256" key="5">
    <source>
        <dbReference type="ARBA" id="ARBA00023002"/>
    </source>
</evidence>
<dbReference type="InterPro" id="IPR050416">
    <property type="entry name" value="FAD-linked_Oxidoreductase"/>
</dbReference>
<dbReference type="EMBL" id="SOEY01000019">
    <property type="protein sequence ID" value="TFB72541.1"/>
    <property type="molecule type" value="Genomic_DNA"/>
</dbReference>
<keyword evidence="10" id="KW-1185">Reference proteome</keyword>
<evidence type="ECO:0000259" key="8">
    <source>
        <dbReference type="PROSITE" id="PS51387"/>
    </source>
</evidence>
<dbReference type="SUPFAM" id="SSF56176">
    <property type="entry name" value="FAD-binding/transporter-associated domain-like"/>
    <property type="match status" value="1"/>
</dbReference>
<feature type="compositionally biased region" description="Polar residues" evidence="6">
    <location>
        <begin position="40"/>
        <end position="57"/>
    </location>
</feature>
<dbReference type="PANTHER" id="PTHR42973:SF39">
    <property type="entry name" value="FAD-BINDING PCMH-TYPE DOMAIN-CONTAINING PROTEIN"/>
    <property type="match status" value="1"/>
</dbReference>
<dbReference type="RefSeq" id="WP_134503078.1">
    <property type="nucleotide sequence ID" value="NZ_SOEY01000019.1"/>
</dbReference>
<dbReference type="PROSITE" id="PS51387">
    <property type="entry name" value="FAD_PCMH"/>
    <property type="match status" value="1"/>
</dbReference>
<dbReference type="Gene3D" id="3.30.465.10">
    <property type="match status" value="1"/>
</dbReference>
<reference evidence="9 10" key="1">
    <citation type="submission" date="2019-03" db="EMBL/GenBank/DDBJ databases">
        <title>Genomics of glacier-inhabiting Cryobacterium strains.</title>
        <authorList>
            <person name="Liu Q."/>
            <person name="Xin Y.-H."/>
        </authorList>
    </citation>
    <scope>NUCLEOTIDE SEQUENCE [LARGE SCALE GENOMIC DNA]</scope>
    <source>
        <strain evidence="9 10">HLT2-23</strain>
    </source>
</reference>
<comment type="cofactor">
    <cofactor evidence="1">
        <name>FAD</name>
        <dbReference type="ChEBI" id="CHEBI:57692"/>
    </cofactor>
</comment>
<evidence type="ECO:0000256" key="7">
    <source>
        <dbReference type="SAM" id="SignalP"/>
    </source>
</evidence>
<keyword evidence="7" id="KW-0732">Signal</keyword>
<evidence type="ECO:0000313" key="10">
    <source>
        <dbReference type="Proteomes" id="UP000298173"/>
    </source>
</evidence>
<dbReference type="PROSITE" id="PS51318">
    <property type="entry name" value="TAT"/>
    <property type="match status" value="1"/>
</dbReference>
<dbReference type="Gene3D" id="3.40.462.20">
    <property type="match status" value="1"/>
</dbReference>
<evidence type="ECO:0000256" key="6">
    <source>
        <dbReference type="SAM" id="MobiDB-lite"/>
    </source>
</evidence>
<keyword evidence="4" id="KW-0274">FAD</keyword>
<comment type="similarity">
    <text evidence="2">Belongs to the oxygen-dependent FAD-linked oxidoreductase family.</text>
</comment>
<dbReference type="InterPro" id="IPR016166">
    <property type="entry name" value="FAD-bd_PCMH"/>
</dbReference>
<keyword evidence="3" id="KW-0285">Flavoprotein</keyword>
<dbReference type="Pfam" id="PF08031">
    <property type="entry name" value="BBE"/>
    <property type="match status" value="1"/>
</dbReference>
<dbReference type="InterPro" id="IPR012951">
    <property type="entry name" value="BBE"/>
</dbReference>
<comment type="caution">
    <text evidence="9">The sequence shown here is derived from an EMBL/GenBank/DDBJ whole genome shotgun (WGS) entry which is preliminary data.</text>
</comment>
<feature type="domain" description="FAD-binding PCMH-type" evidence="8">
    <location>
        <begin position="78"/>
        <end position="258"/>
    </location>
</feature>
<sequence length="579" mass="62686">MKRSIASPLNRRLFLTGTTGTLAGAALALSPGSLSAATSDTLTGSIPSSSGPNTPDGSTVLKGDGRYADLMTGNNQRFVANPDYVRLVTTTTDAESALRDAVAQKKKVSIRSGGHCFADFVCNPEIQVILDLSPMTAVYYDKGMRAFAVEPGARIMNVYETLYKNWGVTIPGGICYSVGIGGHISGGGYGLLSRAHGLTVDHLFAVEVVTVAADRTVKTVVATRDDVGDKRDLWWAHTGGGGGNFGLITKYWFRSPGARGASPQKQLIPAPSKVLVSAISLPWDQLDEQKFSRLLTNFGDWHERHRSPGTPEANLSSLFNVSHKAHGSLGMFTQIDSGAPQARAVLEEYLAAILAGVAITPQPVTTANGEIPAVPDFFTPKEIPWLQATRLVGTDNPTITNPTSRGAHKSAYMNKRFSNAQLRVLYQQMTKPGFTNPNTMMVLFSFGGQVNAVEQHATANAQRNSSFKLCLQTFWSDQAEDAYYLGWERDTYEGMFAATGGVPVPGDDTDGCYINYPDTDVAMAEHNRSGVGWQQLYFKDNYPRLQQAKLEWDPTGFFGHRLGIELPATSAEDRAAARR</sequence>
<dbReference type="Proteomes" id="UP000298173">
    <property type="component" value="Unassembled WGS sequence"/>
</dbReference>
<dbReference type="InterPro" id="IPR006311">
    <property type="entry name" value="TAT_signal"/>
</dbReference>
<keyword evidence="5" id="KW-0560">Oxidoreductase</keyword>
<dbReference type="OrthoDB" id="9775082at2"/>
<dbReference type="GO" id="GO:0016491">
    <property type="term" value="F:oxidoreductase activity"/>
    <property type="evidence" value="ECO:0007669"/>
    <property type="project" value="UniProtKB-KW"/>
</dbReference>
<organism evidence="9 10">
    <name type="scientific">Cryobacterium glaciale</name>
    <dbReference type="NCBI Taxonomy" id="1259145"/>
    <lineage>
        <taxon>Bacteria</taxon>
        <taxon>Bacillati</taxon>
        <taxon>Actinomycetota</taxon>
        <taxon>Actinomycetes</taxon>
        <taxon>Micrococcales</taxon>
        <taxon>Microbacteriaceae</taxon>
        <taxon>Cryobacterium</taxon>
    </lineage>
</organism>
<dbReference type="AlphaFoldDB" id="A0A4R8UXC0"/>